<dbReference type="InterPro" id="IPR036390">
    <property type="entry name" value="WH_DNA-bd_sf"/>
</dbReference>
<dbReference type="InterPro" id="IPR001766">
    <property type="entry name" value="Fork_head_dom"/>
</dbReference>
<feature type="region of interest" description="Disordered" evidence="5">
    <location>
        <begin position="595"/>
        <end position="654"/>
    </location>
</feature>
<keyword evidence="8" id="KW-1185">Reference proteome</keyword>
<feature type="region of interest" description="Disordered" evidence="5">
    <location>
        <begin position="501"/>
        <end position="567"/>
    </location>
</feature>
<evidence type="ECO:0000256" key="3">
    <source>
        <dbReference type="ARBA" id="ARBA00023242"/>
    </source>
</evidence>
<sequence>MIWYFGPALSSTTAFTLPDAIAPLPEASRLADGYSSIHRQFTTLVEFSTAVASHFHPWPEPPPLINRLLLAQTANSSRAKYLCNSLASHKEPHSQADMAKPARFGASEPLQIYQDDFFDQQTPVISHAPMPLAAKPPRRPLQPSNRNVVLNPPNASSVQKSPFKSNQRIAEAQLNQMKAAAQQGNSLNMVPMMPPHSMQQSTDCLEKKQPLMARFKTVAQKPPQQQQNQQQQQQQQQVQPHPDFGLQFNMGKENSHVPIYPAGPQFNLPLETYYAKPSGKRVLLEAAPIKELRPAKKPKLEEQNPTPDSFPPIFDDGTKPNHSYATLIGMAILRSPEKRLTLAQIYKWISDTFSFYNPNDAGWQNSIRHNLSLNKNFIKKERPKDDPGKGNYWAIEPGTEHLFMKEKPSRKVVPTLENIPVMSTRLEPSQPHMYESMLPPQPPMSQASLPAIPQSLQSAPSTLPDISSDATIPMSELGTLDELTERGPEPEAHNEADLYSPLPAAMHSSPPIPRHIENRHSGTPPQLRLQQTHGSSASKSHSRKRRFNSMDDSGYISSLESSAMRPNQHVKLLTSEADRPRLKRGRAEEEIARLRASSYDSPSKGRSFGYPPVSSSPLRHTANNGAGQMLPPLTPAMKLKAPPKPPPSVSPSTNLRLHRESVQSMVDSPYRRVGALLPENDPVLQLTPGFNVDDFMFGLEHKPEDDNLGFDIFQDSPFGVLGAPSFSLSPVVGLNGSPIKRSTKRSKLDRSLSTSALNDTPKSVSTNGISNASFLKIPGQPSTNFFLDTPSKVFDGLPSSPSKLFLQSPSKMLPGNEENMAPWLNVEGLDTPDFLEDSDFGIDMLAGFEKIGSSNPQPSRPTNKGPSKPSFGRCYSTAF</sequence>
<feature type="compositionally biased region" description="Low complexity" evidence="5">
    <location>
        <begin position="629"/>
        <end position="640"/>
    </location>
</feature>
<dbReference type="InterPro" id="IPR030456">
    <property type="entry name" value="TF_fork_head_CS_2"/>
</dbReference>
<dbReference type="GO" id="GO:0005634">
    <property type="term" value="C:nucleus"/>
    <property type="evidence" value="ECO:0007669"/>
    <property type="project" value="UniProtKB-SubCell"/>
</dbReference>
<evidence type="ECO:0000313" key="8">
    <source>
        <dbReference type="Proteomes" id="UP001301769"/>
    </source>
</evidence>
<gene>
    <name evidence="7" type="ORF">QBC37DRAFT_399538</name>
</gene>
<evidence type="ECO:0000256" key="2">
    <source>
        <dbReference type="ARBA" id="ARBA00023125"/>
    </source>
</evidence>
<keyword evidence="2 4" id="KW-0238">DNA-binding</keyword>
<dbReference type="PANTHER" id="PTHR11829:SF343">
    <property type="entry name" value="FORK-HEAD DOMAIN-CONTAINING PROTEIN"/>
    <property type="match status" value="1"/>
</dbReference>
<feature type="compositionally biased region" description="Low complexity" evidence="5">
    <location>
        <begin position="220"/>
        <end position="240"/>
    </location>
</feature>
<dbReference type="SUPFAM" id="SSF46785">
    <property type="entry name" value="Winged helix' DNA-binding domain"/>
    <property type="match status" value="1"/>
</dbReference>
<feature type="compositionally biased region" description="Polar residues" evidence="5">
    <location>
        <begin position="852"/>
        <end position="865"/>
    </location>
</feature>
<feature type="compositionally biased region" description="Polar residues" evidence="5">
    <location>
        <begin position="751"/>
        <end position="764"/>
    </location>
</feature>
<feature type="region of interest" description="Disordered" evidence="5">
    <location>
        <begin position="218"/>
        <end position="245"/>
    </location>
</feature>
<comment type="caution">
    <text evidence="7">The sequence shown here is derived from an EMBL/GenBank/DDBJ whole genome shotgun (WGS) entry which is preliminary data.</text>
</comment>
<organism evidence="7 8">
    <name type="scientific">Rhypophila decipiens</name>
    <dbReference type="NCBI Taxonomy" id="261697"/>
    <lineage>
        <taxon>Eukaryota</taxon>
        <taxon>Fungi</taxon>
        <taxon>Dikarya</taxon>
        <taxon>Ascomycota</taxon>
        <taxon>Pezizomycotina</taxon>
        <taxon>Sordariomycetes</taxon>
        <taxon>Sordariomycetidae</taxon>
        <taxon>Sordariales</taxon>
        <taxon>Naviculisporaceae</taxon>
        <taxon>Rhypophila</taxon>
    </lineage>
</organism>
<accession>A0AAN6YAX7</accession>
<dbReference type="Gene3D" id="1.10.10.10">
    <property type="entry name" value="Winged helix-like DNA-binding domain superfamily/Winged helix DNA-binding domain"/>
    <property type="match status" value="1"/>
</dbReference>
<dbReference type="Pfam" id="PF00250">
    <property type="entry name" value="Forkhead"/>
    <property type="match status" value="1"/>
</dbReference>
<dbReference type="PROSITE" id="PS00658">
    <property type="entry name" value="FORK_HEAD_2"/>
    <property type="match status" value="1"/>
</dbReference>
<feature type="compositionally biased region" description="Polar residues" evidence="5">
    <location>
        <begin position="521"/>
        <end position="534"/>
    </location>
</feature>
<feature type="domain" description="Fork-head" evidence="6">
    <location>
        <begin position="319"/>
        <end position="413"/>
    </location>
</feature>
<proteinExistence type="predicted"/>
<dbReference type="Proteomes" id="UP001301769">
    <property type="component" value="Unassembled WGS sequence"/>
</dbReference>
<comment type="subcellular location">
    <subcellularLocation>
        <location evidence="1 4">Nucleus</location>
    </subcellularLocation>
</comment>
<dbReference type="InterPro" id="IPR036388">
    <property type="entry name" value="WH-like_DNA-bd_sf"/>
</dbReference>
<protein>
    <submittedName>
        <fullName evidence="7">Forkhead protein sep1</fullName>
    </submittedName>
</protein>
<evidence type="ECO:0000256" key="5">
    <source>
        <dbReference type="SAM" id="MobiDB-lite"/>
    </source>
</evidence>
<dbReference type="GO" id="GO:0000978">
    <property type="term" value="F:RNA polymerase II cis-regulatory region sequence-specific DNA binding"/>
    <property type="evidence" value="ECO:0007669"/>
    <property type="project" value="TreeGrafter"/>
</dbReference>
<dbReference type="FunFam" id="1.10.10.10:FF:000260">
    <property type="entry name" value="Forkhead transcription factor (Sep1)"/>
    <property type="match status" value="1"/>
</dbReference>
<feature type="compositionally biased region" description="Polar residues" evidence="5">
    <location>
        <begin position="555"/>
        <end position="565"/>
    </location>
</feature>
<evidence type="ECO:0000256" key="4">
    <source>
        <dbReference type="PROSITE-ProRule" id="PRU00089"/>
    </source>
</evidence>
<dbReference type="CDD" id="cd00059">
    <property type="entry name" value="FH_FOX"/>
    <property type="match status" value="1"/>
</dbReference>
<dbReference type="AlphaFoldDB" id="A0AAN6YAX7"/>
<dbReference type="EMBL" id="MU858092">
    <property type="protein sequence ID" value="KAK4214550.1"/>
    <property type="molecule type" value="Genomic_DNA"/>
</dbReference>
<evidence type="ECO:0000259" key="6">
    <source>
        <dbReference type="PROSITE" id="PS50039"/>
    </source>
</evidence>
<dbReference type="PROSITE" id="PS50039">
    <property type="entry name" value="FORK_HEAD_3"/>
    <property type="match status" value="1"/>
</dbReference>
<keyword evidence="3 4" id="KW-0539">Nucleus</keyword>
<feature type="region of interest" description="Disordered" evidence="5">
    <location>
        <begin position="295"/>
        <end position="316"/>
    </location>
</feature>
<evidence type="ECO:0000313" key="7">
    <source>
        <dbReference type="EMBL" id="KAK4214550.1"/>
    </source>
</evidence>
<reference evidence="7" key="2">
    <citation type="submission" date="2023-05" db="EMBL/GenBank/DDBJ databases">
        <authorList>
            <consortium name="Lawrence Berkeley National Laboratory"/>
            <person name="Steindorff A."/>
            <person name="Hensen N."/>
            <person name="Bonometti L."/>
            <person name="Westerberg I."/>
            <person name="Brannstrom I.O."/>
            <person name="Guillou S."/>
            <person name="Cros-Aarteil S."/>
            <person name="Calhoun S."/>
            <person name="Haridas S."/>
            <person name="Kuo A."/>
            <person name="Mondo S."/>
            <person name="Pangilinan J."/>
            <person name="Riley R."/>
            <person name="Labutti K."/>
            <person name="Andreopoulos B."/>
            <person name="Lipzen A."/>
            <person name="Chen C."/>
            <person name="Yanf M."/>
            <person name="Daum C."/>
            <person name="Ng V."/>
            <person name="Clum A."/>
            <person name="Ohm R."/>
            <person name="Martin F."/>
            <person name="Silar P."/>
            <person name="Natvig D."/>
            <person name="Lalanne C."/>
            <person name="Gautier V."/>
            <person name="Ament-Velasquez S.L."/>
            <person name="Kruys A."/>
            <person name="Hutchinson M.I."/>
            <person name="Powell A.J."/>
            <person name="Barry K."/>
            <person name="Miller A.N."/>
            <person name="Grigoriev I.V."/>
            <person name="Debuchy R."/>
            <person name="Gladieux P."/>
            <person name="Thoren M.H."/>
            <person name="Johannesson H."/>
        </authorList>
    </citation>
    <scope>NUCLEOTIDE SEQUENCE</scope>
    <source>
        <strain evidence="7">PSN293</strain>
    </source>
</reference>
<feature type="compositionally biased region" description="Polar residues" evidence="5">
    <location>
        <begin position="613"/>
        <end position="626"/>
    </location>
</feature>
<evidence type="ECO:0000256" key="1">
    <source>
        <dbReference type="ARBA" id="ARBA00004123"/>
    </source>
</evidence>
<dbReference type="SMART" id="SM00339">
    <property type="entry name" value="FH"/>
    <property type="match status" value="1"/>
</dbReference>
<feature type="region of interest" description="Disordered" evidence="5">
    <location>
        <begin position="849"/>
        <end position="879"/>
    </location>
</feature>
<name>A0AAN6YAX7_9PEZI</name>
<dbReference type="InterPro" id="IPR050211">
    <property type="entry name" value="FOX_domain-containing"/>
</dbReference>
<reference evidence="7" key="1">
    <citation type="journal article" date="2023" name="Mol. Phylogenet. Evol.">
        <title>Genome-scale phylogeny and comparative genomics of the fungal order Sordariales.</title>
        <authorList>
            <person name="Hensen N."/>
            <person name="Bonometti L."/>
            <person name="Westerberg I."/>
            <person name="Brannstrom I.O."/>
            <person name="Guillou S."/>
            <person name="Cros-Aarteil S."/>
            <person name="Calhoun S."/>
            <person name="Haridas S."/>
            <person name="Kuo A."/>
            <person name="Mondo S."/>
            <person name="Pangilinan J."/>
            <person name="Riley R."/>
            <person name="LaButti K."/>
            <person name="Andreopoulos B."/>
            <person name="Lipzen A."/>
            <person name="Chen C."/>
            <person name="Yan M."/>
            <person name="Daum C."/>
            <person name="Ng V."/>
            <person name="Clum A."/>
            <person name="Steindorff A."/>
            <person name="Ohm R.A."/>
            <person name="Martin F."/>
            <person name="Silar P."/>
            <person name="Natvig D.O."/>
            <person name="Lalanne C."/>
            <person name="Gautier V."/>
            <person name="Ament-Velasquez S.L."/>
            <person name="Kruys A."/>
            <person name="Hutchinson M.I."/>
            <person name="Powell A.J."/>
            <person name="Barry K."/>
            <person name="Miller A.N."/>
            <person name="Grigoriev I.V."/>
            <person name="Debuchy R."/>
            <person name="Gladieux P."/>
            <person name="Hiltunen Thoren M."/>
            <person name="Johannesson H."/>
        </authorList>
    </citation>
    <scope>NUCLEOTIDE SEQUENCE</scope>
    <source>
        <strain evidence="7">PSN293</strain>
    </source>
</reference>
<feature type="region of interest" description="Disordered" evidence="5">
    <location>
        <begin position="742"/>
        <end position="764"/>
    </location>
</feature>
<dbReference type="GO" id="GO:0001228">
    <property type="term" value="F:DNA-binding transcription activator activity, RNA polymerase II-specific"/>
    <property type="evidence" value="ECO:0007669"/>
    <property type="project" value="UniProtKB-ARBA"/>
</dbReference>
<feature type="DNA-binding region" description="Fork-head" evidence="4">
    <location>
        <begin position="319"/>
        <end position="413"/>
    </location>
</feature>
<dbReference type="PANTHER" id="PTHR11829">
    <property type="entry name" value="FORKHEAD BOX PROTEIN"/>
    <property type="match status" value="1"/>
</dbReference>
<dbReference type="PRINTS" id="PR00053">
    <property type="entry name" value="FORKHEAD"/>
</dbReference>